<reference evidence="1" key="1">
    <citation type="submission" date="2021-01" db="EMBL/GenBank/DDBJ databases">
        <title>Adiantum capillus-veneris genome.</title>
        <authorList>
            <person name="Fang Y."/>
            <person name="Liao Q."/>
        </authorList>
    </citation>
    <scope>NUCLEOTIDE SEQUENCE</scope>
    <source>
        <strain evidence="1">H3</strain>
        <tissue evidence="1">Leaf</tissue>
    </source>
</reference>
<organism evidence="1 2">
    <name type="scientific">Adiantum capillus-veneris</name>
    <name type="common">Maidenhair fern</name>
    <dbReference type="NCBI Taxonomy" id="13818"/>
    <lineage>
        <taxon>Eukaryota</taxon>
        <taxon>Viridiplantae</taxon>
        <taxon>Streptophyta</taxon>
        <taxon>Embryophyta</taxon>
        <taxon>Tracheophyta</taxon>
        <taxon>Polypodiopsida</taxon>
        <taxon>Polypodiidae</taxon>
        <taxon>Polypodiales</taxon>
        <taxon>Pteridineae</taxon>
        <taxon>Pteridaceae</taxon>
        <taxon>Vittarioideae</taxon>
        <taxon>Adiantum</taxon>
    </lineage>
</organism>
<keyword evidence="2" id="KW-1185">Reference proteome</keyword>
<gene>
    <name evidence="1" type="ORF">GOP47_0014098</name>
</gene>
<protein>
    <submittedName>
        <fullName evidence="1">Uncharacterized protein</fullName>
    </submittedName>
</protein>
<dbReference type="Proteomes" id="UP000886520">
    <property type="component" value="Chromosome 13"/>
</dbReference>
<dbReference type="EMBL" id="JABFUD020000013">
    <property type="protein sequence ID" value="KAI5071847.1"/>
    <property type="molecule type" value="Genomic_DNA"/>
</dbReference>
<feature type="non-terminal residue" evidence="1">
    <location>
        <position position="1"/>
    </location>
</feature>
<accession>A0A9D4UQR8</accession>
<sequence>NKVNIVFVSKVNVFFVRRRVTAPSGLSKRLIGVKGAQGKRDSRVKQPYIEALATSCTPFFCFGRFYTAHLSSSLMHSPSLSRSRRDQNEIAACMQQLNPAN</sequence>
<name>A0A9D4UQR8_ADICA</name>
<evidence type="ECO:0000313" key="1">
    <source>
        <dbReference type="EMBL" id="KAI5071847.1"/>
    </source>
</evidence>
<dbReference type="AlphaFoldDB" id="A0A9D4UQR8"/>
<evidence type="ECO:0000313" key="2">
    <source>
        <dbReference type="Proteomes" id="UP000886520"/>
    </source>
</evidence>
<proteinExistence type="predicted"/>
<comment type="caution">
    <text evidence="1">The sequence shown here is derived from an EMBL/GenBank/DDBJ whole genome shotgun (WGS) entry which is preliminary data.</text>
</comment>